<keyword evidence="2" id="KW-1015">Disulfide bond</keyword>
<evidence type="ECO:0000256" key="3">
    <source>
        <dbReference type="SAM" id="SignalP"/>
    </source>
</evidence>
<protein>
    <recommendedName>
        <fullName evidence="4">Cystatin domain-containing protein</fullName>
    </recommendedName>
</protein>
<dbReference type="OrthoDB" id="1908104at2759"/>
<keyword evidence="6" id="KW-1185">Reference proteome</keyword>
<accession>A0A9D3SR96</accession>
<dbReference type="SUPFAM" id="SSF54403">
    <property type="entry name" value="Cystatin/monellin"/>
    <property type="match status" value="2"/>
</dbReference>
<sequence length="229" mass="24567">MFIKVVASLLAVCVAVTNSALVGAPMDADINSPEVQNALCFAIVQHNSGSDSSYISQVVNVIKAQMQIVSGIKYTFIVEMAITSCIKEEPEETCVVNSDPAIAQVVASLFAVFLAVESLDLVGAPVDANINSPEVQDALRFAVAQYNAESKSIYTSRAVKVISVQTQVVAGLNYIFNVEMAETTCKKAEPEATCAINPDANIAQPRECKLVVWSQPWVNSMTLTENRCA</sequence>
<dbReference type="InterPro" id="IPR046350">
    <property type="entry name" value="Cystatin_sf"/>
</dbReference>
<dbReference type="PROSITE" id="PS00287">
    <property type="entry name" value="CYSTATIN"/>
    <property type="match status" value="1"/>
</dbReference>
<dbReference type="CDD" id="cd00042">
    <property type="entry name" value="CY"/>
    <property type="match status" value="2"/>
</dbReference>
<evidence type="ECO:0000256" key="2">
    <source>
        <dbReference type="ARBA" id="ARBA00023157"/>
    </source>
</evidence>
<proteinExistence type="inferred from homology"/>
<feature type="domain" description="Cystatin" evidence="4">
    <location>
        <begin position="20"/>
        <end position="110"/>
    </location>
</feature>
<evidence type="ECO:0000256" key="1">
    <source>
        <dbReference type="ARBA" id="ARBA00009403"/>
    </source>
</evidence>
<dbReference type="PANTHER" id="PTHR46186">
    <property type="entry name" value="CYSTATIN"/>
    <property type="match status" value="1"/>
</dbReference>
<reference evidence="5 6" key="1">
    <citation type="submission" date="2021-06" db="EMBL/GenBank/DDBJ databases">
        <title>Chromosome-level genome assembly of the red-tail catfish (Hemibagrus wyckioides).</title>
        <authorList>
            <person name="Shao F."/>
        </authorList>
    </citation>
    <scope>NUCLEOTIDE SEQUENCE [LARGE SCALE GENOMIC DNA]</scope>
    <source>
        <strain evidence="5">EC202008001</strain>
        <tissue evidence="5">Blood</tissue>
    </source>
</reference>
<evidence type="ECO:0000259" key="4">
    <source>
        <dbReference type="SMART" id="SM00043"/>
    </source>
</evidence>
<dbReference type="FunFam" id="3.10.450.10:FF:000004">
    <property type="entry name" value="Cystatin C"/>
    <property type="match status" value="2"/>
</dbReference>
<feature type="signal peptide" evidence="3">
    <location>
        <begin position="1"/>
        <end position="19"/>
    </location>
</feature>
<feature type="domain" description="Cystatin" evidence="4">
    <location>
        <begin position="120"/>
        <end position="229"/>
    </location>
</feature>
<dbReference type="GO" id="GO:0005737">
    <property type="term" value="C:cytoplasm"/>
    <property type="evidence" value="ECO:0007669"/>
    <property type="project" value="TreeGrafter"/>
</dbReference>
<dbReference type="InterPro" id="IPR000010">
    <property type="entry name" value="Cystatin_dom"/>
</dbReference>
<keyword evidence="3" id="KW-0732">Signal</keyword>
<evidence type="ECO:0000313" key="5">
    <source>
        <dbReference type="EMBL" id="KAG7334401.1"/>
    </source>
</evidence>
<comment type="similarity">
    <text evidence="1">Belongs to the cystatin family.</text>
</comment>
<comment type="caution">
    <text evidence="5">The sequence shown here is derived from an EMBL/GenBank/DDBJ whole genome shotgun (WGS) entry which is preliminary data.</text>
</comment>
<dbReference type="GO" id="GO:0005615">
    <property type="term" value="C:extracellular space"/>
    <property type="evidence" value="ECO:0007669"/>
    <property type="project" value="TreeGrafter"/>
</dbReference>
<dbReference type="SMART" id="SM00043">
    <property type="entry name" value="CY"/>
    <property type="match status" value="2"/>
</dbReference>
<dbReference type="GO" id="GO:0004869">
    <property type="term" value="F:cysteine-type endopeptidase inhibitor activity"/>
    <property type="evidence" value="ECO:0007669"/>
    <property type="project" value="InterPro"/>
</dbReference>
<feature type="chain" id="PRO_5038339981" description="Cystatin domain-containing protein" evidence="3">
    <location>
        <begin position="20"/>
        <end position="229"/>
    </location>
</feature>
<name>A0A9D3SR96_9TELE</name>
<organism evidence="5 6">
    <name type="scientific">Hemibagrus wyckioides</name>
    <dbReference type="NCBI Taxonomy" id="337641"/>
    <lineage>
        <taxon>Eukaryota</taxon>
        <taxon>Metazoa</taxon>
        <taxon>Chordata</taxon>
        <taxon>Craniata</taxon>
        <taxon>Vertebrata</taxon>
        <taxon>Euteleostomi</taxon>
        <taxon>Actinopterygii</taxon>
        <taxon>Neopterygii</taxon>
        <taxon>Teleostei</taxon>
        <taxon>Ostariophysi</taxon>
        <taxon>Siluriformes</taxon>
        <taxon>Bagridae</taxon>
        <taxon>Hemibagrus</taxon>
    </lineage>
</organism>
<evidence type="ECO:0000313" key="6">
    <source>
        <dbReference type="Proteomes" id="UP000824219"/>
    </source>
</evidence>
<dbReference type="Gene3D" id="3.10.450.10">
    <property type="match status" value="2"/>
</dbReference>
<dbReference type="Pfam" id="PF00031">
    <property type="entry name" value="Cystatin"/>
    <property type="match status" value="2"/>
</dbReference>
<dbReference type="InterPro" id="IPR018073">
    <property type="entry name" value="Prot_inh_cystat_CS"/>
</dbReference>
<dbReference type="Proteomes" id="UP000824219">
    <property type="component" value="Linkage Group LG03"/>
</dbReference>
<dbReference type="PANTHER" id="PTHR46186:SF12">
    <property type="entry name" value="CYSTATIN C (AMYLOID ANGIOPATHY AND CEREBRAL HEMORRHAGE)-RELATED"/>
    <property type="match status" value="1"/>
</dbReference>
<dbReference type="EMBL" id="JAHKSW010000003">
    <property type="protein sequence ID" value="KAG7334401.1"/>
    <property type="molecule type" value="Genomic_DNA"/>
</dbReference>
<dbReference type="AlphaFoldDB" id="A0A9D3SR96"/>
<dbReference type="GO" id="GO:0031982">
    <property type="term" value="C:vesicle"/>
    <property type="evidence" value="ECO:0007669"/>
    <property type="project" value="TreeGrafter"/>
</dbReference>
<gene>
    <name evidence="5" type="ORF">KOW79_002808</name>
</gene>